<gene>
    <name evidence="2" type="ORF">COS18_03170</name>
</gene>
<dbReference type="EMBL" id="PETS01000076">
    <property type="protein sequence ID" value="PIV51175.1"/>
    <property type="molecule type" value="Genomic_DNA"/>
</dbReference>
<evidence type="ECO:0000256" key="1">
    <source>
        <dbReference type="SAM" id="Phobius"/>
    </source>
</evidence>
<reference evidence="3" key="1">
    <citation type="submission" date="2017-09" db="EMBL/GenBank/DDBJ databases">
        <title>Depth-based differentiation of microbial function through sediment-hosted aquifers and enrichment of novel symbionts in the deep terrestrial subsurface.</title>
        <authorList>
            <person name="Probst A.J."/>
            <person name="Ladd B."/>
            <person name="Jarett J.K."/>
            <person name="Geller-Mcgrath D.E."/>
            <person name="Sieber C.M.K."/>
            <person name="Emerson J.B."/>
            <person name="Anantharaman K."/>
            <person name="Thomas B.C."/>
            <person name="Malmstrom R."/>
            <person name="Stieglmeier M."/>
            <person name="Klingl A."/>
            <person name="Woyke T."/>
            <person name="Ryan C.M."/>
            <person name="Banfield J.F."/>
        </authorList>
    </citation>
    <scope>NUCLEOTIDE SEQUENCE [LARGE SCALE GENOMIC DNA]</scope>
</reference>
<feature type="non-terminal residue" evidence="2">
    <location>
        <position position="1"/>
    </location>
</feature>
<keyword evidence="1" id="KW-0812">Transmembrane</keyword>
<sequence length="267" mass="28939">YKYAVGAVGIIATVVMMFGGILWIVAGGNAERIGNAKSWIGAALTGLILVMTSYLILYTINPALVEFKTLNITKVEENKGFVYYPAALWKCGYPSECQSIDTNWTFIDNSKCDELKIPKPTDPVCPKPKDYVCCYQYGPKLGGSWSYDDKISQQTGDASASLNLLLGCMRNKLPVQVGRISSISDSNYVNNLGPCNSTTSCPLDKCVHECAGCHYGGGIPNAKSMAVDFGDEENAKWIKTAAEECGAGFIKNEGDHIHVSTEDCLKN</sequence>
<evidence type="ECO:0000313" key="3">
    <source>
        <dbReference type="Proteomes" id="UP000228896"/>
    </source>
</evidence>
<comment type="caution">
    <text evidence="2">The sequence shown here is derived from an EMBL/GenBank/DDBJ whole genome shotgun (WGS) entry which is preliminary data.</text>
</comment>
<feature type="transmembrane region" description="Helical" evidence="1">
    <location>
        <begin position="6"/>
        <end position="26"/>
    </location>
</feature>
<keyword evidence="1" id="KW-0472">Membrane</keyword>
<feature type="transmembrane region" description="Helical" evidence="1">
    <location>
        <begin position="38"/>
        <end position="60"/>
    </location>
</feature>
<name>A0A2M7DN08_9BACT</name>
<keyword evidence="1" id="KW-1133">Transmembrane helix</keyword>
<accession>A0A2M7DN08</accession>
<organism evidence="2 3">
    <name type="scientific">Candidatus Falkowbacteria bacterium CG02_land_8_20_14_3_00_36_14</name>
    <dbReference type="NCBI Taxonomy" id="1974560"/>
    <lineage>
        <taxon>Bacteria</taxon>
        <taxon>Candidatus Falkowiibacteriota</taxon>
    </lineage>
</organism>
<proteinExistence type="predicted"/>
<dbReference type="AlphaFoldDB" id="A0A2M7DN08"/>
<protein>
    <submittedName>
        <fullName evidence="2">Uncharacterized protein</fullName>
    </submittedName>
</protein>
<dbReference type="Proteomes" id="UP000228896">
    <property type="component" value="Unassembled WGS sequence"/>
</dbReference>
<evidence type="ECO:0000313" key="2">
    <source>
        <dbReference type="EMBL" id="PIV51175.1"/>
    </source>
</evidence>